<keyword evidence="2" id="KW-1185">Reference proteome</keyword>
<accession>A0A317ELM6</accession>
<evidence type="ECO:0008006" key="3">
    <source>
        <dbReference type="Google" id="ProtNLM"/>
    </source>
</evidence>
<gene>
    <name evidence="1" type="ORF">DHW03_15435</name>
</gene>
<name>A0A317ELM6_9SPHI</name>
<dbReference type="AlphaFoldDB" id="A0A317ELM6"/>
<dbReference type="EMBL" id="QGNZ01000004">
    <property type="protein sequence ID" value="PWS26186.1"/>
    <property type="molecule type" value="Genomic_DNA"/>
</dbReference>
<dbReference type="RefSeq" id="WP_109926751.1">
    <property type="nucleotide sequence ID" value="NZ_QGNZ01000004.1"/>
</dbReference>
<dbReference type="OrthoDB" id="798527at2"/>
<reference evidence="1 2" key="1">
    <citation type="submission" date="2018-05" db="EMBL/GenBank/DDBJ databases">
        <title>Pedobacter paludis sp. nov., isolated from wetland soil.</title>
        <authorList>
            <person name="Zhang Y."/>
            <person name="Wang G."/>
        </authorList>
    </citation>
    <scope>NUCLEOTIDE SEQUENCE [LARGE SCALE GENOMIC DNA]</scope>
    <source>
        <strain evidence="1 2">KCTC22721</strain>
    </source>
</reference>
<evidence type="ECO:0000313" key="1">
    <source>
        <dbReference type="EMBL" id="PWS26186.1"/>
    </source>
</evidence>
<sequence>MKTLKTMFMALTVAGLAACHADQSRDFISGTFVSSAIGEFSKADDTLIIESAASNNFLLHRRTGYNLIREGVTGKRQYEREEWQAVYDESTKTLSEIKKGKLITVYPDSGYIRIGKRKYIKK</sequence>
<evidence type="ECO:0000313" key="2">
    <source>
        <dbReference type="Proteomes" id="UP000245379"/>
    </source>
</evidence>
<dbReference type="Proteomes" id="UP000245379">
    <property type="component" value="Unassembled WGS sequence"/>
</dbReference>
<proteinExistence type="predicted"/>
<comment type="caution">
    <text evidence="1">The sequence shown here is derived from an EMBL/GenBank/DDBJ whole genome shotgun (WGS) entry which is preliminary data.</text>
</comment>
<dbReference type="PROSITE" id="PS51257">
    <property type="entry name" value="PROKAR_LIPOPROTEIN"/>
    <property type="match status" value="1"/>
</dbReference>
<organism evidence="1 2">
    <name type="scientific">Pedobacter yonginense</name>
    <dbReference type="NCBI Taxonomy" id="651869"/>
    <lineage>
        <taxon>Bacteria</taxon>
        <taxon>Pseudomonadati</taxon>
        <taxon>Bacteroidota</taxon>
        <taxon>Sphingobacteriia</taxon>
        <taxon>Sphingobacteriales</taxon>
        <taxon>Sphingobacteriaceae</taxon>
        <taxon>Pedobacter</taxon>
    </lineage>
</organism>
<protein>
    <recommendedName>
        <fullName evidence="3">Lipoprotein</fullName>
    </recommendedName>
</protein>